<dbReference type="Proteomes" id="UP000092445">
    <property type="component" value="Unassembled WGS sequence"/>
</dbReference>
<proteinExistence type="predicted"/>
<evidence type="ECO:0000313" key="1">
    <source>
        <dbReference type="EnsemblMetazoa" id="GPAI025845-PA"/>
    </source>
</evidence>
<organism evidence="1 2">
    <name type="scientific">Glossina pallidipes</name>
    <name type="common">Tsetse fly</name>
    <dbReference type="NCBI Taxonomy" id="7398"/>
    <lineage>
        <taxon>Eukaryota</taxon>
        <taxon>Metazoa</taxon>
        <taxon>Ecdysozoa</taxon>
        <taxon>Arthropoda</taxon>
        <taxon>Hexapoda</taxon>
        <taxon>Insecta</taxon>
        <taxon>Pterygota</taxon>
        <taxon>Neoptera</taxon>
        <taxon>Endopterygota</taxon>
        <taxon>Diptera</taxon>
        <taxon>Brachycera</taxon>
        <taxon>Muscomorpha</taxon>
        <taxon>Hippoboscoidea</taxon>
        <taxon>Glossinidae</taxon>
        <taxon>Glossina</taxon>
    </lineage>
</organism>
<accession>A0A1A9ZUW7</accession>
<name>A0A1A9ZUW7_GLOPL</name>
<protein>
    <submittedName>
        <fullName evidence="1">Uncharacterized protein</fullName>
    </submittedName>
</protein>
<dbReference type="VEuPathDB" id="VectorBase:GPAI025845"/>
<keyword evidence="2" id="KW-1185">Reference proteome</keyword>
<dbReference type="AlphaFoldDB" id="A0A1A9ZUW7"/>
<evidence type="ECO:0000313" key="2">
    <source>
        <dbReference type="Proteomes" id="UP000092445"/>
    </source>
</evidence>
<sequence length="133" mass="15877">MNLCDERNIEDPNVVLLDILWNGQKELFFCEHQTMVSRRKILSRSRDDLNLDQTFSPQEEEEDVWYQKEKLYKNSSDDTEAKQKEEESVDDTIREDVLSYLSISTLGKEDELLMSHYKQFLNMNSAEQKLKYK</sequence>
<reference evidence="2" key="1">
    <citation type="submission" date="2014-03" db="EMBL/GenBank/DDBJ databases">
        <authorList>
            <person name="Aksoy S."/>
            <person name="Warren W."/>
            <person name="Wilson R.K."/>
        </authorList>
    </citation>
    <scope>NUCLEOTIDE SEQUENCE [LARGE SCALE GENOMIC DNA]</scope>
    <source>
        <strain evidence="2">IAEA</strain>
    </source>
</reference>
<reference evidence="1" key="2">
    <citation type="submission" date="2020-05" db="UniProtKB">
        <authorList>
            <consortium name="EnsemblMetazoa"/>
        </authorList>
    </citation>
    <scope>IDENTIFICATION</scope>
    <source>
        <strain evidence="1">IAEA</strain>
    </source>
</reference>
<dbReference type="EnsemblMetazoa" id="GPAI025845-RA">
    <property type="protein sequence ID" value="GPAI025845-PA"/>
    <property type="gene ID" value="GPAI025845"/>
</dbReference>